<dbReference type="InterPro" id="IPR036188">
    <property type="entry name" value="FAD/NAD-bd_sf"/>
</dbReference>
<protein>
    <submittedName>
        <fullName evidence="4">Hydroxyacylglutathione hydrolase</fullName>
    </submittedName>
</protein>
<name>A0A5J6N054_9PROT</name>
<feature type="transmembrane region" description="Helical" evidence="2">
    <location>
        <begin position="12"/>
        <end position="30"/>
    </location>
</feature>
<evidence type="ECO:0000313" key="4">
    <source>
        <dbReference type="EMBL" id="QEX20266.1"/>
    </source>
</evidence>
<keyword evidence="5" id="KW-1185">Reference proteome</keyword>
<gene>
    <name evidence="4" type="ORF">FRZ61_01830</name>
</gene>
<proteinExistence type="predicted"/>
<evidence type="ECO:0000259" key="3">
    <source>
        <dbReference type="Pfam" id="PF13454"/>
    </source>
</evidence>
<feature type="region of interest" description="Disordered" evidence="1">
    <location>
        <begin position="472"/>
        <end position="495"/>
    </location>
</feature>
<sequence length="495" mass="53624">MTGPAVPQIAPQIAIVGGGFTGAAVALYLLQKTPSVRASIEIFEPGTVLGAGLAYATPDPEHRINVAAARMALFSDDPTHFDRWFHLSGEIKVDPRAVVSEGRTYPRRAVFARYVDGLLRAAAREADQIEFRHTRRRVEQIARSADGYRLRLEGNETRRADLVVLAVGHPTPALPKPLRAVAGHLRLIGNPWPVDALQPIRPTDRILIVGTGLTMGDVVASLRARGHEGAITAVSRRGLTPRPRTAGKVEPLGDFAREPARTVSTLLRQVRVALRDAKAAGRPWEDVVDALRQQATAIWRALPAPEKHRFLRHLRPYWDAHRYQAAPQIDGLVVRERQKGGLQILAASLQSVAPDGDGFQVALRPRGQAETVTERFDAIVNCTGPAHDSVVRANPALASLAGAGALQADEFGLGIETDLEARVIDRDGTPNETLLVVGPLARSAYGELMGLPQVSWQTHQVAEQVAEWLGRSERQLSSPRIPAPSVGAPERRAAG</sequence>
<organism evidence="4 5">
    <name type="scientific">Hypericibacter adhaerens</name>
    <dbReference type="NCBI Taxonomy" id="2602016"/>
    <lineage>
        <taxon>Bacteria</taxon>
        <taxon>Pseudomonadati</taxon>
        <taxon>Pseudomonadota</taxon>
        <taxon>Alphaproteobacteria</taxon>
        <taxon>Rhodospirillales</taxon>
        <taxon>Dongiaceae</taxon>
        <taxon>Hypericibacter</taxon>
    </lineage>
</organism>
<dbReference type="AlphaFoldDB" id="A0A5J6N054"/>
<keyword evidence="2" id="KW-0812">Transmembrane</keyword>
<feature type="domain" description="FAD-dependent urate hydroxylase HpyO/Asp monooxygenase CreE-like FAD/NAD(P)-binding" evidence="3">
    <location>
        <begin position="14"/>
        <end position="169"/>
    </location>
</feature>
<evidence type="ECO:0000256" key="2">
    <source>
        <dbReference type="SAM" id="Phobius"/>
    </source>
</evidence>
<dbReference type="InterPro" id="IPR038732">
    <property type="entry name" value="HpyO/CreE_NAD-binding"/>
</dbReference>
<keyword evidence="2" id="KW-1133">Transmembrane helix</keyword>
<dbReference type="PANTHER" id="PTHR40254:SF1">
    <property type="entry name" value="BLR0577 PROTEIN"/>
    <property type="match status" value="1"/>
</dbReference>
<reference evidence="4 5" key="1">
    <citation type="submission" date="2019-08" db="EMBL/GenBank/DDBJ databases">
        <title>Hyperibacter terrae gen. nov., sp. nov. and Hyperibacter viscosus sp. nov., two new members in the family Rhodospirillaceae isolated from the rhizosphere of Hypericum perforatum.</title>
        <authorList>
            <person name="Noviana Z."/>
        </authorList>
    </citation>
    <scope>NUCLEOTIDE SEQUENCE [LARGE SCALE GENOMIC DNA]</scope>
    <source>
        <strain evidence="4 5">R5959</strain>
    </source>
</reference>
<dbReference type="EMBL" id="CP042582">
    <property type="protein sequence ID" value="QEX20266.1"/>
    <property type="molecule type" value="Genomic_DNA"/>
</dbReference>
<dbReference type="Proteomes" id="UP000325797">
    <property type="component" value="Chromosome"/>
</dbReference>
<dbReference type="RefSeq" id="WP_151114516.1">
    <property type="nucleotide sequence ID" value="NZ_CP042582.1"/>
</dbReference>
<keyword evidence="2" id="KW-0472">Membrane</keyword>
<dbReference type="OrthoDB" id="101972at2"/>
<keyword evidence="4" id="KW-0378">Hydrolase</keyword>
<dbReference type="InterPro" id="IPR052189">
    <property type="entry name" value="L-asp_N-monooxygenase_NS-form"/>
</dbReference>
<dbReference type="PANTHER" id="PTHR40254">
    <property type="entry name" value="BLR0577 PROTEIN"/>
    <property type="match status" value="1"/>
</dbReference>
<evidence type="ECO:0000313" key="5">
    <source>
        <dbReference type="Proteomes" id="UP000325797"/>
    </source>
</evidence>
<dbReference type="GO" id="GO:0016787">
    <property type="term" value="F:hydrolase activity"/>
    <property type="evidence" value="ECO:0007669"/>
    <property type="project" value="UniProtKB-KW"/>
</dbReference>
<dbReference type="Pfam" id="PF13454">
    <property type="entry name" value="NAD_binding_9"/>
    <property type="match status" value="1"/>
</dbReference>
<dbReference type="Gene3D" id="3.50.50.60">
    <property type="entry name" value="FAD/NAD(P)-binding domain"/>
    <property type="match status" value="1"/>
</dbReference>
<evidence type="ECO:0000256" key="1">
    <source>
        <dbReference type="SAM" id="MobiDB-lite"/>
    </source>
</evidence>
<accession>A0A5J6N054</accession>
<dbReference type="SUPFAM" id="SSF51905">
    <property type="entry name" value="FAD/NAD(P)-binding domain"/>
    <property type="match status" value="2"/>
</dbReference>
<dbReference type="KEGG" id="hadh:FRZ61_01830"/>